<evidence type="ECO:0000313" key="4">
    <source>
        <dbReference type="Proteomes" id="UP000821866"/>
    </source>
</evidence>
<dbReference type="PANTHER" id="PTHR19229:SF250">
    <property type="entry name" value="ABC TRANSPORTER DOMAIN-CONTAINING PROTEIN-RELATED"/>
    <property type="match status" value="1"/>
</dbReference>
<keyword evidence="4" id="KW-1185">Reference proteome</keyword>
<dbReference type="InterPro" id="IPR003439">
    <property type="entry name" value="ABC_transporter-like_ATP-bd"/>
</dbReference>
<dbReference type="SUPFAM" id="SSF52540">
    <property type="entry name" value="P-loop containing nucleoside triphosphate hydrolases"/>
    <property type="match status" value="1"/>
</dbReference>
<proteinExistence type="predicted"/>
<dbReference type="EMBL" id="JABSTU010000001">
    <property type="protein sequence ID" value="KAH8040524.1"/>
    <property type="molecule type" value="Genomic_DNA"/>
</dbReference>
<organism evidence="3 4">
    <name type="scientific">Rhipicephalus microplus</name>
    <name type="common">Cattle tick</name>
    <name type="synonym">Boophilus microplus</name>
    <dbReference type="NCBI Taxonomy" id="6941"/>
    <lineage>
        <taxon>Eukaryota</taxon>
        <taxon>Metazoa</taxon>
        <taxon>Ecdysozoa</taxon>
        <taxon>Arthropoda</taxon>
        <taxon>Chelicerata</taxon>
        <taxon>Arachnida</taxon>
        <taxon>Acari</taxon>
        <taxon>Parasitiformes</taxon>
        <taxon>Ixodida</taxon>
        <taxon>Ixodoidea</taxon>
        <taxon>Ixodidae</taxon>
        <taxon>Rhipicephalinae</taxon>
        <taxon>Rhipicephalus</taxon>
        <taxon>Boophilus</taxon>
    </lineage>
</organism>
<reference evidence="3" key="2">
    <citation type="submission" date="2021-09" db="EMBL/GenBank/DDBJ databases">
        <authorList>
            <person name="Jia N."/>
            <person name="Wang J."/>
            <person name="Shi W."/>
            <person name="Du L."/>
            <person name="Sun Y."/>
            <person name="Zhan W."/>
            <person name="Jiang J."/>
            <person name="Wang Q."/>
            <person name="Zhang B."/>
            <person name="Ji P."/>
            <person name="Sakyi L.B."/>
            <person name="Cui X."/>
            <person name="Yuan T."/>
            <person name="Jiang B."/>
            <person name="Yang W."/>
            <person name="Lam T.T.-Y."/>
            <person name="Chang Q."/>
            <person name="Ding S."/>
            <person name="Wang X."/>
            <person name="Zhu J."/>
            <person name="Ruan X."/>
            <person name="Zhao L."/>
            <person name="Wei J."/>
            <person name="Que T."/>
            <person name="Du C."/>
            <person name="Cheng J."/>
            <person name="Dai P."/>
            <person name="Han X."/>
            <person name="Huang E."/>
            <person name="Gao Y."/>
            <person name="Liu J."/>
            <person name="Shao H."/>
            <person name="Ye R."/>
            <person name="Li L."/>
            <person name="Wei W."/>
            <person name="Wang X."/>
            <person name="Wang C."/>
            <person name="Huo Q."/>
            <person name="Li W."/>
            <person name="Guo W."/>
            <person name="Chen H."/>
            <person name="Chen S."/>
            <person name="Zhou L."/>
            <person name="Zhou L."/>
            <person name="Ni X."/>
            <person name="Tian J."/>
            <person name="Zhou Y."/>
            <person name="Sheng Y."/>
            <person name="Liu T."/>
            <person name="Pan Y."/>
            <person name="Xia L."/>
            <person name="Li J."/>
            <person name="Zhao F."/>
            <person name="Cao W."/>
        </authorList>
    </citation>
    <scope>NUCLEOTIDE SEQUENCE</scope>
    <source>
        <strain evidence="3">Rmic-2018</strain>
        <tissue evidence="3">Larvae</tissue>
    </source>
</reference>
<evidence type="ECO:0000256" key="1">
    <source>
        <dbReference type="SAM" id="MobiDB-lite"/>
    </source>
</evidence>
<dbReference type="VEuPathDB" id="VectorBase:LOC119185200"/>
<dbReference type="InterPro" id="IPR026082">
    <property type="entry name" value="ABCA"/>
</dbReference>
<reference evidence="3" key="1">
    <citation type="journal article" date="2020" name="Cell">
        <title>Large-Scale Comparative Analyses of Tick Genomes Elucidate Their Genetic Diversity and Vector Capacities.</title>
        <authorList>
            <consortium name="Tick Genome and Microbiome Consortium (TIGMIC)"/>
            <person name="Jia N."/>
            <person name="Wang J."/>
            <person name="Shi W."/>
            <person name="Du L."/>
            <person name="Sun Y."/>
            <person name="Zhan W."/>
            <person name="Jiang J.F."/>
            <person name="Wang Q."/>
            <person name="Zhang B."/>
            <person name="Ji P."/>
            <person name="Bell-Sakyi L."/>
            <person name="Cui X.M."/>
            <person name="Yuan T.T."/>
            <person name="Jiang B.G."/>
            <person name="Yang W.F."/>
            <person name="Lam T.T."/>
            <person name="Chang Q.C."/>
            <person name="Ding S.J."/>
            <person name="Wang X.J."/>
            <person name="Zhu J.G."/>
            <person name="Ruan X.D."/>
            <person name="Zhao L."/>
            <person name="Wei J.T."/>
            <person name="Ye R.Z."/>
            <person name="Que T.C."/>
            <person name="Du C.H."/>
            <person name="Zhou Y.H."/>
            <person name="Cheng J.X."/>
            <person name="Dai P.F."/>
            <person name="Guo W.B."/>
            <person name="Han X.H."/>
            <person name="Huang E.J."/>
            <person name="Li L.F."/>
            <person name="Wei W."/>
            <person name="Gao Y.C."/>
            <person name="Liu J.Z."/>
            <person name="Shao H.Z."/>
            <person name="Wang X."/>
            <person name="Wang C.C."/>
            <person name="Yang T.C."/>
            <person name="Huo Q.B."/>
            <person name="Li W."/>
            <person name="Chen H.Y."/>
            <person name="Chen S.E."/>
            <person name="Zhou L.G."/>
            <person name="Ni X.B."/>
            <person name="Tian J.H."/>
            <person name="Sheng Y."/>
            <person name="Liu T."/>
            <person name="Pan Y.S."/>
            <person name="Xia L.Y."/>
            <person name="Li J."/>
            <person name="Zhao F."/>
            <person name="Cao W.C."/>
        </authorList>
    </citation>
    <scope>NUCLEOTIDE SEQUENCE</scope>
    <source>
        <strain evidence="3">Rmic-2018</strain>
    </source>
</reference>
<evidence type="ECO:0000313" key="3">
    <source>
        <dbReference type="EMBL" id="KAH8040524.1"/>
    </source>
</evidence>
<sequence length="346" mass="38956">MVRRVPNKHGGLRCRGALRLAHEFVTSRFIYSAPYLHLRKFDENALEWQSHLGYCPQEDALMDTFTGNEILEFFARLRGVPGDRVHDLVGSVASVLDIGDSGLDLCETYSSGTRRKLSIAAAIIGCPRVAILDDATNGVDMIGREMIYETLKVLCRRRSTEECKLACQRVSIMAGGEVKALGTMDELREKFAQGCTISFRLLEKATTFAVTAVDKGVSHLFPGVRQAECREGTFLYYIDYRLPWSHVFSRINKLRRWFVLESVLVSESSLDEILLGLARAEQAEDAAEAKQAAKDASRDQYAGDPWGRDAQDQLERRQRMRDKRRRRNSPTHADTSEKSPSDGGLF</sequence>
<dbReference type="Proteomes" id="UP000821866">
    <property type="component" value="Chromosome 1"/>
</dbReference>
<feature type="region of interest" description="Disordered" evidence="1">
    <location>
        <begin position="287"/>
        <end position="346"/>
    </location>
</feature>
<name>A0A9J6F232_RHIMP</name>
<feature type="compositionally biased region" description="Basic residues" evidence="1">
    <location>
        <begin position="318"/>
        <end position="329"/>
    </location>
</feature>
<accession>A0A9J6F232</accession>
<dbReference type="AlphaFoldDB" id="A0A9J6F232"/>
<feature type="compositionally biased region" description="Basic and acidic residues" evidence="1">
    <location>
        <begin position="306"/>
        <end position="317"/>
    </location>
</feature>
<dbReference type="PANTHER" id="PTHR19229">
    <property type="entry name" value="ATP-BINDING CASSETTE TRANSPORTER SUBFAMILY A ABCA"/>
    <property type="match status" value="1"/>
</dbReference>
<dbReference type="GO" id="GO:0016020">
    <property type="term" value="C:membrane"/>
    <property type="evidence" value="ECO:0007669"/>
    <property type="project" value="InterPro"/>
</dbReference>
<comment type="caution">
    <text evidence="3">The sequence shown here is derived from an EMBL/GenBank/DDBJ whole genome shotgun (WGS) entry which is preliminary data.</text>
</comment>
<dbReference type="GO" id="GO:0016887">
    <property type="term" value="F:ATP hydrolysis activity"/>
    <property type="evidence" value="ECO:0007669"/>
    <property type="project" value="InterPro"/>
</dbReference>
<dbReference type="GO" id="GO:0005319">
    <property type="term" value="F:lipid transporter activity"/>
    <property type="evidence" value="ECO:0007669"/>
    <property type="project" value="TreeGrafter"/>
</dbReference>
<feature type="domain" description="ABC transporter" evidence="2">
    <location>
        <begin position="44"/>
        <end position="137"/>
    </location>
</feature>
<dbReference type="GO" id="GO:0005524">
    <property type="term" value="F:ATP binding"/>
    <property type="evidence" value="ECO:0007669"/>
    <property type="project" value="InterPro"/>
</dbReference>
<protein>
    <recommendedName>
        <fullName evidence="2">ABC transporter domain-containing protein</fullName>
    </recommendedName>
</protein>
<dbReference type="GO" id="GO:0140359">
    <property type="term" value="F:ABC-type transporter activity"/>
    <property type="evidence" value="ECO:0007669"/>
    <property type="project" value="InterPro"/>
</dbReference>
<dbReference type="Pfam" id="PF00005">
    <property type="entry name" value="ABC_tran"/>
    <property type="match status" value="1"/>
</dbReference>
<dbReference type="Gene3D" id="3.40.50.300">
    <property type="entry name" value="P-loop containing nucleotide triphosphate hydrolases"/>
    <property type="match status" value="1"/>
</dbReference>
<dbReference type="InterPro" id="IPR027417">
    <property type="entry name" value="P-loop_NTPase"/>
</dbReference>
<feature type="compositionally biased region" description="Basic and acidic residues" evidence="1">
    <location>
        <begin position="287"/>
        <end position="298"/>
    </location>
</feature>
<gene>
    <name evidence="3" type="ORF">HPB51_011220</name>
</gene>
<evidence type="ECO:0000259" key="2">
    <source>
        <dbReference type="Pfam" id="PF00005"/>
    </source>
</evidence>